<evidence type="ECO:0000313" key="8">
    <source>
        <dbReference type="Proteomes" id="UP001169063"/>
    </source>
</evidence>
<evidence type="ECO:0000256" key="3">
    <source>
        <dbReference type="ARBA" id="ARBA00022842"/>
    </source>
</evidence>
<sequence length="164" mass="18138">MTAPPMVVMGFHPTTRGFGWVVFETLAAPSDWGLAYARTDKNTKGLHQLRELLEQHRPEYLALEAPREGGGPKSDRLRALHDGVLSLADAFGIAVVLYTRKDISRAILGHARGTRQQVAEAIISHVHAFSHRLPPHRKPWESADRRLALFSAAALALTVYAQES</sequence>
<accession>A0ABT8SPP9</accession>
<dbReference type="RefSeq" id="WP_302110565.1">
    <property type="nucleotide sequence ID" value="NZ_JAUKTR010000005.1"/>
</dbReference>
<evidence type="ECO:0000256" key="5">
    <source>
        <dbReference type="ARBA" id="ARBA00023172"/>
    </source>
</evidence>
<evidence type="ECO:0000313" key="7">
    <source>
        <dbReference type="EMBL" id="MDO1560135.1"/>
    </source>
</evidence>
<proteinExistence type="inferred from homology"/>
<keyword evidence="3" id="KW-0460">Magnesium</keyword>
<name>A0ABT8SPP9_9CAUL</name>
<comment type="caution">
    <text evidence="7">The sequence shown here is derived from an EMBL/GenBank/DDBJ whole genome shotgun (WGS) entry which is preliminary data.</text>
</comment>
<evidence type="ECO:0000256" key="2">
    <source>
        <dbReference type="ARBA" id="ARBA00022763"/>
    </source>
</evidence>
<comment type="similarity">
    <text evidence="1">Belongs to the RuvC family.</text>
</comment>
<dbReference type="Gene3D" id="3.30.420.10">
    <property type="entry name" value="Ribonuclease H-like superfamily/Ribonuclease H"/>
    <property type="match status" value="1"/>
</dbReference>
<evidence type="ECO:0000256" key="1">
    <source>
        <dbReference type="ARBA" id="ARBA00009518"/>
    </source>
</evidence>
<keyword evidence="5" id="KW-0233">DNA recombination</keyword>
<protein>
    <submittedName>
        <fullName evidence="7">Crossover junction endodeoxyribonuclease RuvC</fullName>
    </submittedName>
</protein>
<keyword evidence="6" id="KW-0234">DNA repair</keyword>
<organism evidence="7 8">
    <name type="scientific">Peiella sedimenti</name>
    <dbReference type="NCBI Taxonomy" id="3061083"/>
    <lineage>
        <taxon>Bacteria</taxon>
        <taxon>Pseudomonadati</taxon>
        <taxon>Pseudomonadota</taxon>
        <taxon>Alphaproteobacteria</taxon>
        <taxon>Caulobacterales</taxon>
        <taxon>Caulobacteraceae</taxon>
        <taxon>Peiella</taxon>
    </lineage>
</organism>
<dbReference type="Pfam" id="PF02075">
    <property type="entry name" value="RuvC"/>
    <property type="match status" value="1"/>
</dbReference>
<dbReference type="InterPro" id="IPR002176">
    <property type="entry name" value="X-over_junc_endoDNase_RuvC"/>
</dbReference>
<dbReference type="SUPFAM" id="SSF53098">
    <property type="entry name" value="Ribonuclease H-like"/>
    <property type="match status" value="1"/>
</dbReference>
<dbReference type="EMBL" id="JAUKTR010000005">
    <property type="protein sequence ID" value="MDO1560135.1"/>
    <property type="molecule type" value="Genomic_DNA"/>
</dbReference>
<keyword evidence="2" id="KW-0227">DNA damage</keyword>
<dbReference type="InterPro" id="IPR036397">
    <property type="entry name" value="RNaseH_sf"/>
</dbReference>
<dbReference type="InterPro" id="IPR012337">
    <property type="entry name" value="RNaseH-like_sf"/>
</dbReference>
<evidence type="ECO:0000256" key="4">
    <source>
        <dbReference type="ARBA" id="ARBA00023125"/>
    </source>
</evidence>
<dbReference type="Proteomes" id="UP001169063">
    <property type="component" value="Unassembled WGS sequence"/>
</dbReference>
<gene>
    <name evidence="7" type="ORF">Q0812_11925</name>
</gene>
<keyword evidence="4" id="KW-0238">DNA-binding</keyword>
<keyword evidence="8" id="KW-1185">Reference proteome</keyword>
<evidence type="ECO:0000256" key="6">
    <source>
        <dbReference type="ARBA" id="ARBA00023204"/>
    </source>
</evidence>
<reference evidence="7" key="1">
    <citation type="submission" date="2023-07" db="EMBL/GenBank/DDBJ databases">
        <title>Brevundimonas soil sp. nov., isolated from the soil of chemical plant.</title>
        <authorList>
            <person name="Wu N."/>
        </authorList>
    </citation>
    <scope>NUCLEOTIDE SEQUENCE</scope>
    <source>
        <strain evidence="7">XZ-24</strain>
    </source>
</reference>